<gene>
    <name evidence="3" type="ORF">ADH66_06095</name>
    <name evidence="4" type="ORF">I5Q82_16185</name>
</gene>
<dbReference type="AlphaFoldDB" id="A0A1Z2XPB3"/>
<dbReference type="RefSeq" id="WP_066534341.1">
    <property type="nucleotide sequence ID" value="NZ_CP021422.1"/>
</dbReference>
<evidence type="ECO:0000256" key="1">
    <source>
        <dbReference type="ARBA" id="ARBA00023125"/>
    </source>
</evidence>
<dbReference type="PANTHER" id="PTHR46558">
    <property type="entry name" value="TRACRIPTIONAL REGULATORY PROTEIN-RELATED-RELATED"/>
    <property type="match status" value="1"/>
</dbReference>
<dbReference type="KEGG" id="amur:ADH66_06095"/>
<dbReference type="EMBL" id="CP065321">
    <property type="protein sequence ID" value="QQR29554.1"/>
    <property type="molecule type" value="Genomic_DNA"/>
</dbReference>
<name>A0A1Z2XPB3_9FIRM</name>
<reference evidence="3" key="1">
    <citation type="journal article" date="2017" name="Genome Announc.">
        <title>High-Quality Whole-Genome Sequences of the Oligo-Mouse-Microbiota Bacterial Community.</title>
        <authorList>
            <person name="Garzetti D."/>
            <person name="Brugiroux S."/>
            <person name="Bunk B."/>
            <person name="Pukall R."/>
            <person name="McCoy K.D."/>
            <person name="Macpherson A.J."/>
            <person name="Stecher B."/>
        </authorList>
    </citation>
    <scope>NUCLEOTIDE SEQUENCE</scope>
    <source>
        <strain evidence="3">KB18</strain>
    </source>
</reference>
<dbReference type="GO" id="GO:0003677">
    <property type="term" value="F:DNA binding"/>
    <property type="evidence" value="ECO:0007669"/>
    <property type="project" value="UniProtKB-KW"/>
</dbReference>
<evidence type="ECO:0000313" key="5">
    <source>
        <dbReference type="Proteomes" id="UP000196710"/>
    </source>
</evidence>
<dbReference type="SMART" id="SM00530">
    <property type="entry name" value="HTH_XRE"/>
    <property type="match status" value="1"/>
</dbReference>
<dbReference type="Proteomes" id="UP000196710">
    <property type="component" value="Chromosome"/>
</dbReference>
<dbReference type="CDD" id="cd00093">
    <property type="entry name" value="HTH_XRE"/>
    <property type="match status" value="1"/>
</dbReference>
<protein>
    <submittedName>
        <fullName evidence="4">Helix-turn-helix domain-containing protein</fullName>
    </submittedName>
    <submittedName>
        <fullName evidence="3">Transcriptional regulator</fullName>
    </submittedName>
</protein>
<keyword evidence="1" id="KW-0238">DNA-binding</keyword>
<evidence type="ECO:0000313" key="4">
    <source>
        <dbReference type="EMBL" id="QQR29554.1"/>
    </source>
</evidence>
<dbReference type="Pfam" id="PF01381">
    <property type="entry name" value="HTH_3"/>
    <property type="match status" value="1"/>
</dbReference>
<organism evidence="4 6">
    <name type="scientific">Acutalibacter muris</name>
    <dbReference type="NCBI Taxonomy" id="1796620"/>
    <lineage>
        <taxon>Bacteria</taxon>
        <taxon>Bacillati</taxon>
        <taxon>Bacillota</taxon>
        <taxon>Clostridia</taxon>
        <taxon>Eubacteriales</taxon>
        <taxon>Acutalibacteraceae</taxon>
        <taxon>Acutalibacter</taxon>
    </lineage>
</organism>
<dbReference type="Proteomes" id="UP000596035">
    <property type="component" value="Chromosome"/>
</dbReference>
<reference evidence="5" key="2">
    <citation type="submission" date="2017-05" db="EMBL/GenBank/DDBJ databases">
        <title>Improved OligoMM genomes.</title>
        <authorList>
            <person name="Garzetti D."/>
        </authorList>
    </citation>
    <scope>NUCLEOTIDE SEQUENCE [LARGE SCALE GENOMIC DNA]</scope>
    <source>
        <strain evidence="5">KB18</strain>
    </source>
</reference>
<dbReference type="InterPro" id="IPR001387">
    <property type="entry name" value="Cro/C1-type_HTH"/>
</dbReference>
<dbReference type="PROSITE" id="PS50943">
    <property type="entry name" value="HTH_CROC1"/>
    <property type="match status" value="1"/>
</dbReference>
<sequence>MYLLGTVGERIADLRSVKGWNQKELAKRMELAPSQLSRIESGETKNISSDILVKLAKVFHVSTDYILGLTTVSVPKSYDISELGLSEGAIKGLVMGTVNAEILNRLMEHKSFPRLVNLIQIYFSDTAARGIMARNQIIDLATSSISDLMKNKPEYRSEARQDMQFLTAQKIGKHEAEIEKIKSVFLAILRDIKNDIDSGTKSEDTATAGMIQKIKAALPDKPQEQITADDVAAAVASQVGQAIAMDEETAGAFQSFVKQMLEQAGR</sequence>
<proteinExistence type="predicted"/>
<feature type="domain" description="HTH cro/C1-type" evidence="2">
    <location>
        <begin position="11"/>
        <end position="66"/>
    </location>
</feature>
<evidence type="ECO:0000259" key="2">
    <source>
        <dbReference type="PROSITE" id="PS50943"/>
    </source>
</evidence>
<keyword evidence="5" id="KW-1185">Reference proteome</keyword>
<evidence type="ECO:0000313" key="6">
    <source>
        <dbReference type="Proteomes" id="UP000596035"/>
    </source>
</evidence>
<reference evidence="4 6" key="3">
    <citation type="submission" date="2020-11" db="EMBL/GenBank/DDBJ databases">
        <title>Closed and high quality bacterial genomes of the OMM12 community.</title>
        <authorList>
            <person name="Marbouty M."/>
            <person name="Lamy-Besnier Q."/>
            <person name="Debarbieux L."/>
            <person name="Koszul R."/>
        </authorList>
    </citation>
    <scope>NUCLEOTIDE SEQUENCE [LARGE SCALE GENOMIC DNA]</scope>
    <source>
        <strain evidence="4 6">KB18</strain>
    </source>
</reference>
<dbReference type="PANTHER" id="PTHR46558:SF13">
    <property type="entry name" value="HTH-TYPE TRANSCRIPTIONAL REGULATOR IMMR"/>
    <property type="match status" value="1"/>
</dbReference>
<accession>A0A1Z2XPB3</accession>
<dbReference type="EMBL" id="CP021422">
    <property type="protein sequence ID" value="ASB40264.1"/>
    <property type="molecule type" value="Genomic_DNA"/>
</dbReference>
<dbReference type="InterPro" id="IPR010982">
    <property type="entry name" value="Lambda_DNA-bd_dom_sf"/>
</dbReference>
<evidence type="ECO:0000313" key="3">
    <source>
        <dbReference type="EMBL" id="ASB40264.1"/>
    </source>
</evidence>
<dbReference type="Gene3D" id="1.10.260.40">
    <property type="entry name" value="lambda repressor-like DNA-binding domains"/>
    <property type="match status" value="1"/>
</dbReference>
<dbReference type="SUPFAM" id="SSF47413">
    <property type="entry name" value="lambda repressor-like DNA-binding domains"/>
    <property type="match status" value="1"/>
</dbReference>